<protein>
    <submittedName>
        <fullName evidence="2">Uncharacterized protein</fullName>
    </submittedName>
</protein>
<evidence type="ECO:0000313" key="3">
    <source>
        <dbReference type="Proteomes" id="UP000219621"/>
    </source>
</evidence>
<organism evidence="2 3">
    <name type="scientific">Caenispirillum bisanense</name>
    <dbReference type="NCBI Taxonomy" id="414052"/>
    <lineage>
        <taxon>Bacteria</taxon>
        <taxon>Pseudomonadati</taxon>
        <taxon>Pseudomonadota</taxon>
        <taxon>Alphaproteobacteria</taxon>
        <taxon>Rhodospirillales</taxon>
        <taxon>Novispirillaceae</taxon>
        <taxon>Caenispirillum</taxon>
    </lineage>
</organism>
<dbReference type="EMBL" id="OCNJ01000006">
    <property type="protein sequence ID" value="SOD97192.1"/>
    <property type="molecule type" value="Genomic_DNA"/>
</dbReference>
<accession>A0A286GNW0</accession>
<keyword evidence="1" id="KW-0472">Membrane</keyword>
<keyword evidence="1" id="KW-1133">Transmembrane helix</keyword>
<feature type="transmembrane region" description="Helical" evidence="1">
    <location>
        <begin position="12"/>
        <end position="32"/>
    </location>
</feature>
<dbReference type="Proteomes" id="UP000219621">
    <property type="component" value="Unassembled WGS sequence"/>
</dbReference>
<keyword evidence="1" id="KW-0812">Transmembrane</keyword>
<name>A0A286GNW0_9PROT</name>
<gene>
    <name evidence="2" type="ORF">SAMN05421508_106316</name>
</gene>
<reference evidence="2 3" key="1">
    <citation type="submission" date="2017-09" db="EMBL/GenBank/DDBJ databases">
        <authorList>
            <person name="Ehlers B."/>
            <person name="Leendertz F.H."/>
        </authorList>
    </citation>
    <scope>NUCLEOTIDE SEQUENCE [LARGE SCALE GENOMIC DNA]</scope>
    <source>
        <strain evidence="2 3">USBA 140</strain>
    </source>
</reference>
<dbReference type="AlphaFoldDB" id="A0A286GNW0"/>
<evidence type="ECO:0000256" key="1">
    <source>
        <dbReference type="SAM" id="Phobius"/>
    </source>
</evidence>
<proteinExistence type="predicted"/>
<evidence type="ECO:0000313" key="2">
    <source>
        <dbReference type="EMBL" id="SOD97192.1"/>
    </source>
</evidence>
<sequence length="35" mass="3688">MTDSGRKTRKILTALALLALAGGFYLSAFVMLSNG</sequence>
<keyword evidence="3" id="KW-1185">Reference proteome</keyword>